<dbReference type="AlphaFoldDB" id="A0A7S4MA52"/>
<keyword evidence="2" id="KW-0812">Transmembrane</keyword>
<feature type="transmembrane region" description="Helical" evidence="2">
    <location>
        <begin position="325"/>
        <end position="346"/>
    </location>
</feature>
<evidence type="ECO:0000256" key="1">
    <source>
        <dbReference type="SAM" id="MobiDB-lite"/>
    </source>
</evidence>
<feature type="compositionally biased region" description="Basic residues" evidence="1">
    <location>
        <begin position="366"/>
        <end position="393"/>
    </location>
</feature>
<dbReference type="EMBL" id="HBKQ01005821">
    <property type="protein sequence ID" value="CAE2209410.1"/>
    <property type="molecule type" value="Transcribed_RNA"/>
</dbReference>
<accession>A0A7S4MA52</accession>
<reference evidence="3" key="1">
    <citation type="submission" date="2021-01" db="EMBL/GenBank/DDBJ databases">
        <authorList>
            <person name="Corre E."/>
            <person name="Pelletier E."/>
            <person name="Niang G."/>
            <person name="Scheremetjew M."/>
            <person name="Finn R."/>
            <person name="Kale V."/>
            <person name="Holt S."/>
            <person name="Cochrane G."/>
            <person name="Meng A."/>
            <person name="Brown T."/>
            <person name="Cohen L."/>
        </authorList>
    </citation>
    <scope>NUCLEOTIDE SEQUENCE</scope>
    <source>
        <strain evidence="3">Isolate 1302-5</strain>
    </source>
</reference>
<evidence type="ECO:0000256" key="2">
    <source>
        <dbReference type="SAM" id="Phobius"/>
    </source>
</evidence>
<sequence length="406" mass="44116">MLDQGQSSVSGEESSTACLTETVAHVARDGKGRFRQAMSVGGNVGSALVTARELLSNPTVLALALLCQLQIAAGGWGGGNDDGIPAFYSAAERRSEWMESASKLNIDVIGCAWGNVEGGEDAADDFACRENESEDGTYYWYQMANCRRAQVVYNIYDGGSCSATTFKESYMTKTGLAEFIDTMNTYDANSPLGNVDAGNYPMCEEDGYGYYLSVGCDSKGQFAVNKFTDEYCLEYYGEASDYDLSSINYAMQDMQGCYDAYDSSNGESVYNSGVSYLLAYSEPCTSLDSDLCTDSQELGGSSSGYPFKHKHHSASGAAIANKLKYVLGALLLVASVTMFMGILFTNRRRRRAMMHRRFRQSASRSRSSRSRRSRGHSSSRSKSRARSSSRKRREGGEGGVSGGVFT</sequence>
<gene>
    <name evidence="3" type="ORF">OAUR00152_LOCUS3957</name>
</gene>
<protein>
    <submittedName>
        <fullName evidence="3">Uncharacterized protein</fullName>
    </submittedName>
</protein>
<feature type="region of interest" description="Disordered" evidence="1">
    <location>
        <begin position="354"/>
        <end position="406"/>
    </location>
</feature>
<keyword evidence="2" id="KW-1133">Transmembrane helix</keyword>
<organism evidence="3">
    <name type="scientific">Odontella aurita</name>
    <dbReference type="NCBI Taxonomy" id="265563"/>
    <lineage>
        <taxon>Eukaryota</taxon>
        <taxon>Sar</taxon>
        <taxon>Stramenopiles</taxon>
        <taxon>Ochrophyta</taxon>
        <taxon>Bacillariophyta</taxon>
        <taxon>Mediophyceae</taxon>
        <taxon>Biddulphiophycidae</taxon>
        <taxon>Eupodiscales</taxon>
        <taxon>Odontellaceae</taxon>
        <taxon>Odontella</taxon>
    </lineage>
</organism>
<proteinExistence type="predicted"/>
<evidence type="ECO:0000313" key="3">
    <source>
        <dbReference type="EMBL" id="CAE2209410.1"/>
    </source>
</evidence>
<name>A0A7S4MA52_9STRA</name>
<feature type="compositionally biased region" description="Gly residues" evidence="1">
    <location>
        <begin position="397"/>
        <end position="406"/>
    </location>
</feature>
<keyword evidence="2" id="KW-0472">Membrane</keyword>